<dbReference type="AlphaFoldDB" id="A0A173RJN4"/>
<dbReference type="InterPro" id="IPR001867">
    <property type="entry name" value="OmpR/PhoB-type_DNA-bd"/>
</dbReference>
<sequence>MKDTKYKILAYFDNQSYRKLFNEVNSDYAENLQILLHNLSLFSYDVLIIGVILYKENISNIISAIRKITQIPIIILADASSLLCMSWKKESIYAGADCVMDINSTIEEVDLQIFSLARRNNKQKITQKQSETMINKGKLVMDHKKHKVFWNRVALHLTRQEYNFLYLLAVTPMRVYTFEQIYQLVWKDYSVGDIKNIIWCLVKRLRKKLNAVEDGAGNCIVSVRDIGYKFELNKENEQQ</sequence>
<dbReference type="RefSeq" id="WP_055155787.1">
    <property type="nucleotide sequence ID" value="NZ_CYXR01000003.1"/>
</dbReference>
<evidence type="ECO:0000313" key="4">
    <source>
        <dbReference type="EMBL" id="CUM77997.1"/>
    </source>
</evidence>
<dbReference type="SUPFAM" id="SSF46894">
    <property type="entry name" value="C-terminal effector domain of the bipartite response regulators"/>
    <property type="match status" value="1"/>
</dbReference>
<evidence type="ECO:0000313" key="5">
    <source>
        <dbReference type="Proteomes" id="UP000095727"/>
    </source>
</evidence>
<organism evidence="4 5">
    <name type="scientific">Coprococcus comes</name>
    <dbReference type="NCBI Taxonomy" id="410072"/>
    <lineage>
        <taxon>Bacteria</taxon>
        <taxon>Bacillati</taxon>
        <taxon>Bacillota</taxon>
        <taxon>Clostridia</taxon>
        <taxon>Lachnospirales</taxon>
        <taxon>Lachnospiraceae</taxon>
        <taxon>Coprococcus</taxon>
    </lineage>
</organism>
<dbReference type="Gene3D" id="1.10.10.10">
    <property type="entry name" value="Winged helix-like DNA-binding domain superfamily/Winged helix DNA-binding domain"/>
    <property type="match status" value="1"/>
</dbReference>
<feature type="DNA-binding region" description="OmpR/PhoB-type" evidence="2">
    <location>
        <begin position="131"/>
        <end position="232"/>
    </location>
</feature>
<gene>
    <name evidence="4" type="primary">srrA_3</name>
    <name evidence="4" type="ORF">ERS852574_00685</name>
</gene>
<dbReference type="CDD" id="cd00383">
    <property type="entry name" value="trans_reg_C"/>
    <property type="match status" value="1"/>
</dbReference>
<dbReference type="InterPro" id="IPR036388">
    <property type="entry name" value="WH-like_DNA-bd_sf"/>
</dbReference>
<name>A0A173RJN4_9FIRM</name>
<dbReference type="InterPro" id="IPR016032">
    <property type="entry name" value="Sig_transdc_resp-reg_C-effctor"/>
</dbReference>
<dbReference type="Proteomes" id="UP000095727">
    <property type="component" value="Unassembled WGS sequence"/>
</dbReference>
<reference evidence="4 5" key="1">
    <citation type="submission" date="2015-09" db="EMBL/GenBank/DDBJ databases">
        <authorList>
            <consortium name="Pathogen Informatics"/>
        </authorList>
    </citation>
    <scope>NUCLEOTIDE SEQUENCE [LARGE SCALE GENOMIC DNA]</scope>
    <source>
        <strain evidence="4 5">2789STDY5834962</strain>
    </source>
</reference>
<dbReference type="EMBL" id="CYXR01000003">
    <property type="protein sequence ID" value="CUM77997.1"/>
    <property type="molecule type" value="Genomic_DNA"/>
</dbReference>
<protein>
    <submittedName>
        <fullName evidence="4">Staphylococcal respiratory response protein A</fullName>
    </submittedName>
</protein>
<dbReference type="GO" id="GO:0006355">
    <property type="term" value="P:regulation of DNA-templated transcription"/>
    <property type="evidence" value="ECO:0007669"/>
    <property type="project" value="InterPro"/>
</dbReference>
<evidence type="ECO:0000256" key="2">
    <source>
        <dbReference type="PROSITE-ProRule" id="PRU01091"/>
    </source>
</evidence>
<dbReference type="GO" id="GO:0000160">
    <property type="term" value="P:phosphorelay signal transduction system"/>
    <property type="evidence" value="ECO:0007669"/>
    <property type="project" value="InterPro"/>
</dbReference>
<dbReference type="SMART" id="SM00862">
    <property type="entry name" value="Trans_reg_C"/>
    <property type="match status" value="1"/>
</dbReference>
<evidence type="ECO:0000259" key="3">
    <source>
        <dbReference type="PROSITE" id="PS51755"/>
    </source>
</evidence>
<dbReference type="Pfam" id="PF00486">
    <property type="entry name" value="Trans_reg_C"/>
    <property type="match status" value="1"/>
</dbReference>
<dbReference type="PROSITE" id="PS51755">
    <property type="entry name" value="OMPR_PHOB"/>
    <property type="match status" value="1"/>
</dbReference>
<accession>A0A173RJN4</accession>
<dbReference type="GO" id="GO:0003677">
    <property type="term" value="F:DNA binding"/>
    <property type="evidence" value="ECO:0007669"/>
    <property type="project" value="UniProtKB-UniRule"/>
</dbReference>
<evidence type="ECO:0000256" key="1">
    <source>
        <dbReference type="ARBA" id="ARBA00023125"/>
    </source>
</evidence>
<proteinExistence type="predicted"/>
<keyword evidence="1 2" id="KW-0238">DNA-binding</keyword>
<feature type="domain" description="OmpR/PhoB-type" evidence="3">
    <location>
        <begin position="131"/>
        <end position="232"/>
    </location>
</feature>